<reference evidence="1 2" key="1">
    <citation type="journal article" date="2015" name="Microbiome">
        <title>Genomic resolution of linkages in carbon, nitrogen, and sulfur cycling among widespread estuary sediment bacteria.</title>
        <authorList>
            <person name="Baker B.J."/>
            <person name="Lazar C.S."/>
            <person name="Teske A.P."/>
            <person name="Dick G.J."/>
        </authorList>
    </citation>
    <scope>NUCLEOTIDE SEQUENCE [LARGE SCALE GENOMIC DNA]</scope>
    <source>
        <strain evidence="1">SM23_60</strain>
    </source>
</reference>
<dbReference type="NCBIfam" id="TIGR04076">
    <property type="entry name" value="TIGR04076 family protein"/>
    <property type="match status" value="1"/>
</dbReference>
<gene>
    <name evidence="1" type="ORF">AMJ87_09365</name>
</gene>
<dbReference type="InterPro" id="IPR023811">
    <property type="entry name" value="CHP04076"/>
</dbReference>
<dbReference type="AlphaFoldDB" id="A0A0S8GAQ7"/>
<protein>
    <recommendedName>
        <fullName evidence="3">TIGR04076 family protein</fullName>
    </recommendedName>
</protein>
<evidence type="ECO:0000313" key="1">
    <source>
        <dbReference type="EMBL" id="KPK70151.1"/>
    </source>
</evidence>
<organism evidence="1 2">
    <name type="scientific">candidate division WOR_3 bacterium SM23_60</name>
    <dbReference type="NCBI Taxonomy" id="1703780"/>
    <lineage>
        <taxon>Bacteria</taxon>
        <taxon>Bacteria division WOR-3</taxon>
    </lineage>
</organism>
<sequence length="95" mass="10428">MAGVKTLKITVHDIKGVCPIYRINDTFWIRDGYKLDRAGVLCMHSLSSIMPYYVALSRGIPAQEIGLGSDFAFVQCLDPCEFTGGGSVVFKIEPV</sequence>
<accession>A0A0S8GAQ7</accession>
<evidence type="ECO:0008006" key="3">
    <source>
        <dbReference type="Google" id="ProtNLM"/>
    </source>
</evidence>
<dbReference type="EMBL" id="LJUO01000100">
    <property type="protein sequence ID" value="KPK70151.1"/>
    <property type="molecule type" value="Genomic_DNA"/>
</dbReference>
<evidence type="ECO:0000313" key="2">
    <source>
        <dbReference type="Proteomes" id="UP000051096"/>
    </source>
</evidence>
<name>A0A0S8GAQ7_UNCW3</name>
<proteinExistence type="predicted"/>
<dbReference type="Proteomes" id="UP000051096">
    <property type="component" value="Unassembled WGS sequence"/>
</dbReference>
<comment type="caution">
    <text evidence="1">The sequence shown here is derived from an EMBL/GenBank/DDBJ whole genome shotgun (WGS) entry which is preliminary data.</text>
</comment>